<dbReference type="AlphaFoldDB" id="A0A9N9B1F0"/>
<proteinExistence type="predicted"/>
<name>A0A9N9B1F0_9GLOM</name>
<evidence type="ECO:0000313" key="2">
    <source>
        <dbReference type="Proteomes" id="UP000789396"/>
    </source>
</evidence>
<protein>
    <submittedName>
        <fullName evidence="1">12112_t:CDS:1</fullName>
    </submittedName>
</protein>
<reference evidence="1" key="1">
    <citation type="submission" date="2021-06" db="EMBL/GenBank/DDBJ databases">
        <authorList>
            <person name="Kallberg Y."/>
            <person name="Tangrot J."/>
            <person name="Rosling A."/>
        </authorList>
    </citation>
    <scope>NUCLEOTIDE SEQUENCE</scope>
    <source>
        <strain evidence="1">IN212</strain>
    </source>
</reference>
<evidence type="ECO:0000313" key="1">
    <source>
        <dbReference type="EMBL" id="CAG8550032.1"/>
    </source>
</evidence>
<sequence>MRKITTQNFGAVGKGNIPTSITTTKIFGISGSSSLQVFSIFDEPTRNDSDDNDDDGKKSDAEVVSFKTGAKPLLHEQKKEEVTRHTVMAKLFLLDREHQWKDVDREHQWKDVDREHPWKDVDHEHQWKDVDREHQWKDVDREHQWKDVDREHQWKDVDREHQWKERMFKLNYPKNCEHSPRLSLFIIALLDYSTKMFI</sequence>
<organism evidence="1 2">
    <name type="scientific">Racocetra fulgida</name>
    <dbReference type="NCBI Taxonomy" id="60492"/>
    <lineage>
        <taxon>Eukaryota</taxon>
        <taxon>Fungi</taxon>
        <taxon>Fungi incertae sedis</taxon>
        <taxon>Mucoromycota</taxon>
        <taxon>Glomeromycotina</taxon>
        <taxon>Glomeromycetes</taxon>
        <taxon>Diversisporales</taxon>
        <taxon>Gigasporaceae</taxon>
        <taxon>Racocetra</taxon>
    </lineage>
</organism>
<comment type="caution">
    <text evidence="1">The sequence shown here is derived from an EMBL/GenBank/DDBJ whole genome shotgun (WGS) entry which is preliminary data.</text>
</comment>
<accession>A0A9N9B1F0</accession>
<dbReference type="OrthoDB" id="185618at2759"/>
<dbReference type="EMBL" id="CAJVPZ010004681">
    <property type="protein sequence ID" value="CAG8550032.1"/>
    <property type="molecule type" value="Genomic_DNA"/>
</dbReference>
<keyword evidence="2" id="KW-1185">Reference proteome</keyword>
<gene>
    <name evidence="1" type="ORF">RFULGI_LOCUS4610</name>
</gene>
<dbReference type="Proteomes" id="UP000789396">
    <property type="component" value="Unassembled WGS sequence"/>
</dbReference>